<dbReference type="EMBL" id="JACNJN010000136">
    <property type="protein sequence ID" value="MBC8336017.1"/>
    <property type="molecule type" value="Genomic_DNA"/>
</dbReference>
<dbReference type="AlphaFoldDB" id="A0A8J6NLU1"/>
<reference evidence="1 2" key="1">
    <citation type="submission" date="2020-08" db="EMBL/GenBank/DDBJ databases">
        <title>Bridging the membrane lipid divide: bacteria of the FCB group superphylum have the potential to synthesize archaeal ether lipids.</title>
        <authorList>
            <person name="Villanueva L."/>
            <person name="Von Meijenfeldt F.A.B."/>
            <person name="Westbye A.B."/>
            <person name="Yadav S."/>
            <person name="Hopmans E.C."/>
            <person name="Dutilh B.E."/>
            <person name="Sinninghe Damste J.S."/>
        </authorList>
    </citation>
    <scope>NUCLEOTIDE SEQUENCE [LARGE SCALE GENOMIC DNA]</scope>
    <source>
        <strain evidence="1">NIOZ-UU36</strain>
    </source>
</reference>
<evidence type="ECO:0000313" key="2">
    <source>
        <dbReference type="Proteomes" id="UP000614469"/>
    </source>
</evidence>
<accession>A0A8J6NLU1</accession>
<proteinExistence type="predicted"/>
<comment type="caution">
    <text evidence="1">The sequence shown here is derived from an EMBL/GenBank/DDBJ whole genome shotgun (WGS) entry which is preliminary data.</text>
</comment>
<evidence type="ECO:0000313" key="1">
    <source>
        <dbReference type="EMBL" id="MBC8336017.1"/>
    </source>
</evidence>
<protein>
    <recommendedName>
        <fullName evidence="3">KOW domain-containing protein</fullName>
    </recommendedName>
</protein>
<name>A0A8J6NLU1_9CHLR</name>
<gene>
    <name evidence="1" type="ORF">H8E29_12185</name>
</gene>
<sequence length="345" mass="36761">MLAPVSHNLALTTIIRKRLLPVQGEVVVKLNQHILATDTVAEAEFSHKHHLIDIAHILGIKPSVAEKMVSVRVGEKLAAGTVVAKGIKVEHNGRVVAAGGGQILLDISEKPFELKAGISGEVVELIQNRGVIIQEVGALVQGIWGNGRISSGTLHVLAEKPAEILTAKQLDMSLRSLVILAGSCQNAEVLNTAAEITVRGLILSSIHPSLLGLARKMPYPIVVTDAIGNQAMNANAYKIISTNNQREKVTVNAEAFQRYEGTRPEIIIPLPHTDPPSTPRAVEIFAPGQKVRLRRAPHAGATGTLENLPAGLKTLPNGLRVMAGEVKLNSGKQITVPLVNLEVLG</sequence>
<evidence type="ECO:0008006" key="3">
    <source>
        <dbReference type="Google" id="ProtNLM"/>
    </source>
</evidence>
<dbReference type="Proteomes" id="UP000614469">
    <property type="component" value="Unassembled WGS sequence"/>
</dbReference>
<organism evidence="1 2">
    <name type="scientific">Candidatus Desulfolinea nitratireducens</name>
    <dbReference type="NCBI Taxonomy" id="2841698"/>
    <lineage>
        <taxon>Bacteria</taxon>
        <taxon>Bacillati</taxon>
        <taxon>Chloroflexota</taxon>
        <taxon>Anaerolineae</taxon>
        <taxon>Anaerolineales</taxon>
        <taxon>Anaerolineales incertae sedis</taxon>
        <taxon>Candidatus Desulfolinea</taxon>
    </lineage>
</organism>